<dbReference type="InterPro" id="IPR008792">
    <property type="entry name" value="PQQD"/>
</dbReference>
<dbReference type="InterPro" id="IPR041881">
    <property type="entry name" value="PqqD_sf"/>
</dbReference>
<evidence type="ECO:0000313" key="1">
    <source>
        <dbReference type="EMBL" id="AWI06377.1"/>
    </source>
</evidence>
<dbReference type="Gene3D" id="1.10.10.1150">
    <property type="entry name" value="Coenzyme PQQ synthesis protein D (PqqD)"/>
    <property type="match status" value="1"/>
</dbReference>
<dbReference type="NCBIfam" id="NF033536">
    <property type="entry name" value="lasso_PqqD_Bac"/>
    <property type="match status" value="1"/>
</dbReference>
<evidence type="ECO:0000313" key="2">
    <source>
        <dbReference type="Proteomes" id="UP000244910"/>
    </source>
</evidence>
<dbReference type="Pfam" id="PF05402">
    <property type="entry name" value="PqqD"/>
    <property type="match status" value="1"/>
</dbReference>
<dbReference type="OrthoDB" id="1495225at2"/>
<dbReference type="RefSeq" id="WP_032077245.1">
    <property type="nucleotide sequence ID" value="NZ_CP020953.1"/>
</dbReference>
<dbReference type="EMBL" id="CP020953">
    <property type="protein sequence ID" value="AWI06377.1"/>
    <property type="molecule type" value="Genomic_DNA"/>
</dbReference>
<dbReference type="Proteomes" id="UP000244910">
    <property type="component" value="Chromosome"/>
</dbReference>
<dbReference type="KEGG" id="cdrk:B9W14_18360"/>
<gene>
    <name evidence="1" type="ORF">B9W14_18360</name>
</gene>
<dbReference type="AlphaFoldDB" id="A0A2U8DUE2"/>
<accession>A0A2U8DUE2</accession>
<sequence length="95" mass="10799">MVKNIISIDDVITQKLGLDSTYMDDEIVMMDISKGKYYGFNSVGSRVWEIIERPISIKEVVSILIKEFDVDAKTCEDTVLTFLNGLYNESLITIN</sequence>
<protein>
    <submittedName>
        <fullName evidence="1">PqqD family protein</fullName>
    </submittedName>
</protein>
<reference evidence="2" key="1">
    <citation type="submission" date="2017-04" db="EMBL/GenBank/DDBJ databases">
        <authorList>
            <person name="Song Y."/>
            <person name="Cho B.-K."/>
        </authorList>
    </citation>
    <scope>NUCLEOTIDE SEQUENCE [LARGE SCALE GENOMIC DNA]</scope>
    <source>
        <strain evidence="2">SL1</strain>
    </source>
</reference>
<keyword evidence="2" id="KW-1185">Reference proteome</keyword>
<organism evidence="1 2">
    <name type="scientific">Clostridium drakei</name>
    <dbReference type="NCBI Taxonomy" id="332101"/>
    <lineage>
        <taxon>Bacteria</taxon>
        <taxon>Bacillati</taxon>
        <taxon>Bacillota</taxon>
        <taxon>Clostridia</taxon>
        <taxon>Eubacteriales</taxon>
        <taxon>Clostridiaceae</taxon>
        <taxon>Clostridium</taxon>
    </lineage>
</organism>
<name>A0A2U8DUE2_9CLOT</name>
<proteinExistence type="predicted"/>